<evidence type="ECO:0000313" key="2">
    <source>
        <dbReference type="EMBL" id="CUO75013.1"/>
    </source>
</evidence>
<evidence type="ECO:0000259" key="1">
    <source>
        <dbReference type="Pfam" id="PF13354"/>
    </source>
</evidence>
<sequence length="259" mass="29538">MKEIKKYLESRIGKYSFFFEDLKSGYVYGYNENVPMIAAGCMKLPIAVSLIKAVEDKKVDFMDKVKIQSGDKVYGTGIIHEFNEREYTVFELLVIMLIQSDNTAANKIIDIVGMEQINEDIIAMGLKNTRLNRKTNDERTAITDVENITTAYDLSRIWKHLANGTFLSKDNGQMLIDILRRQQIKNKLALYIPDDLKIEISSKTGDKKGVENDTAYLELPKGKFTFTVLSQDIPNSVYGTVSLAKCGKMMWDEVMNNWN</sequence>
<proteinExistence type="predicted"/>
<dbReference type="Pfam" id="PF13354">
    <property type="entry name" value="Beta-lactamase2"/>
    <property type="match status" value="1"/>
</dbReference>
<dbReference type="EC" id="3.5.2.6" evidence="2"/>
<dbReference type="AlphaFoldDB" id="A0A174HJD8"/>
<dbReference type="GO" id="GO:0030655">
    <property type="term" value="P:beta-lactam antibiotic catabolic process"/>
    <property type="evidence" value="ECO:0007669"/>
    <property type="project" value="InterPro"/>
</dbReference>
<gene>
    <name evidence="2" type="primary">smeA</name>
    <name evidence="2" type="ORF">ERS852470_03256</name>
</gene>
<organism evidence="2 3">
    <name type="scientific">Clostridium disporicum</name>
    <dbReference type="NCBI Taxonomy" id="84024"/>
    <lineage>
        <taxon>Bacteria</taxon>
        <taxon>Bacillati</taxon>
        <taxon>Bacillota</taxon>
        <taxon>Clostridia</taxon>
        <taxon>Eubacteriales</taxon>
        <taxon>Clostridiaceae</taxon>
        <taxon>Clostridium</taxon>
    </lineage>
</organism>
<dbReference type="InterPro" id="IPR000871">
    <property type="entry name" value="Beta-lactam_class-A"/>
</dbReference>
<evidence type="ECO:0000313" key="3">
    <source>
        <dbReference type="Proteomes" id="UP000095558"/>
    </source>
</evidence>
<reference evidence="2 3" key="1">
    <citation type="submission" date="2015-09" db="EMBL/GenBank/DDBJ databases">
        <authorList>
            <consortium name="Pathogen Informatics"/>
        </authorList>
    </citation>
    <scope>NUCLEOTIDE SEQUENCE [LARGE SCALE GENOMIC DNA]</scope>
    <source>
        <strain evidence="2 3">2789STDY5834855</strain>
    </source>
</reference>
<protein>
    <submittedName>
        <fullName evidence="2">Beta-lactamase</fullName>
        <ecNumber evidence="2">3.5.2.6</ecNumber>
    </submittedName>
</protein>
<dbReference type="GeneID" id="83010318"/>
<keyword evidence="2" id="KW-0378">Hydrolase</keyword>
<dbReference type="InterPro" id="IPR012338">
    <property type="entry name" value="Beta-lactam/transpept-like"/>
</dbReference>
<dbReference type="SUPFAM" id="SSF56601">
    <property type="entry name" value="beta-lactamase/transpeptidase-like"/>
    <property type="match status" value="1"/>
</dbReference>
<accession>A0A174HJD8</accession>
<dbReference type="PANTHER" id="PTHR35333:SF3">
    <property type="entry name" value="BETA-LACTAMASE-TYPE TRANSPEPTIDASE FOLD CONTAINING PROTEIN"/>
    <property type="match status" value="1"/>
</dbReference>
<dbReference type="InterPro" id="IPR045155">
    <property type="entry name" value="Beta-lactam_cat"/>
</dbReference>
<dbReference type="OrthoDB" id="9775096at2"/>
<dbReference type="PANTHER" id="PTHR35333">
    <property type="entry name" value="BETA-LACTAMASE"/>
    <property type="match status" value="1"/>
</dbReference>
<dbReference type="Gene3D" id="3.40.710.10">
    <property type="entry name" value="DD-peptidase/beta-lactamase superfamily"/>
    <property type="match status" value="1"/>
</dbReference>
<dbReference type="GO" id="GO:0008800">
    <property type="term" value="F:beta-lactamase activity"/>
    <property type="evidence" value="ECO:0007669"/>
    <property type="project" value="UniProtKB-EC"/>
</dbReference>
<dbReference type="STRING" id="84024.ERS852471_01271"/>
<dbReference type="GO" id="GO:0046677">
    <property type="term" value="P:response to antibiotic"/>
    <property type="evidence" value="ECO:0007669"/>
    <property type="project" value="InterPro"/>
</dbReference>
<feature type="domain" description="Beta-lactamase class A catalytic" evidence="1">
    <location>
        <begin position="16"/>
        <end position="229"/>
    </location>
</feature>
<dbReference type="Proteomes" id="UP000095558">
    <property type="component" value="Unassembled WGS sequence"/>
</dbReference>
<name>A0A174HJD8_9CLOT</name>
<dbReference type="EMBL" id="CYZV01000047">
    <property type="protein sequence ID" value="CUO75013.1"/>
    <property type="molecule type" value="Genomic_DNA"/>
</dbReference>
<dbReference type="RefSeq" id="WP_042393578.1">
    <property type="nucleotide sequence ID" value="NZ_CYYT01000003.1"/>
</dbReference>